<organism evidence="1 2">
    <name type="scientific">Allacma fusca</name>
    <dbReference type="NCBI Taxonomy" id="39272"/>
    <lineage>
        <taxon>Eukaryota</taxon>
        <taxon>Metazoa</taxon>
        <taxon>Ecdysozoa</taxon>
        <taxon>Arthropoda</taxon>
        <taxon>Hexapoda</taxon>
        <taxon>Collembola</taxon>
        <taxon>Symphypleona</taxon>
        <taxon>Sminthuridae</taxon>
        <taxon>Allacma</taxon>
    </lineage>
</organism>
<evidence type="ECO:0000313" key="2">
    <source>
        <dbReference type="Proteomes" id="UP000708208"/>
    </source>
</evidence>
<gene>
    <name evidence="1" type="ORF">AFUS01_LOCUS1929</name>
</gene>
<sequence length="149" mass="17193">MQIRPVRENETVNIFNAFNSAVEGYVLEPDEPRNYTRGAHGYDACQPSMRAFFVAMGPLFKNNSVLEPFDNIDLYPLICHMLSIEPRPHNGSLDHVLPLLICQKNDFSQANWYKLPENKYNFSPEGKRQDRAEKVFLQEITLQSTTTLK</sequence>
<dbReference type="OrthoDB" id="415411at2759"/>
<accession>A0A8J2NRP0</accession>
<evidence type="ECO:0000313" key="1">
    <source>
        <dbReference type="EMBL" id="CAG7668640.1"/>
    </source>
</evidence>
<comment type="caution">
    <text evidence="1">The sequence shown here is derived from an EMBL/GenBank/DDBJ whole genome shotgun (WGS) entry which is preliminary data.</text>
</comment>
<dbReference type="EMBL" id="CAJVCH010010930">
    <property type="protein sequence ID" value="CAG7668640.1"/>
    <property type="molecule type" value="Genomic_DNA"/>
</dbReference>
<keyword evidence="2" id="KW-1185">Reference proteome</keyword>
<dbReference type="GO" id="GO:0016787">
    <property type="term" value="F:hydrolase activity"/>
    <property type="evidence" value="ECO:0007669"/>
    <property type="project" value="UniProtKB-ARBA"/>
</dbReference>
<reference evidence="1" key="1">
    <citation type="submission" date="2021-06" db="EMBL/GenBank/DDBJ databases">
        <authorList>
            <person name="Hodson N. C."/>
            <person name="Mongue J. A."/>
            <person name="Jaron S. K."/>
        </authorList>
    </citation>
    <scope>NUCLEOTIDE SEQUENCE</scope>
</reference>
<proteinExistence type="predicted"/>
<dbReference type="PANTHER" id="PTHR10151">
    <property type="entry name" value="ECTONUCLEOTIDE PYROPHOSPHATASE/PHOSPHODIESTERASE"/>
    <property type="match status" value="1"/>
</dbReference>
<dbReference type="AlphaFoldDB" id="A0A8J2NRP0"/>
<protein>
    <submittedName>
        <fullName evidence="1">Uncharacterized protein</fullName>
    </submittedName>
</protein>
<name>A0A8J2NRP0_9HEXA</name>
<dbReference type="PANTHER" id="PTHR10151:SF120">
    <property type="entry name" value="BIS(5'-ADENOSYL)-TRIPHOSPHATASE"/>
    <property type="match status" value="1"/>
</dbReference>
<dbReference type="Proteomes" id="UP000708208">
    <property type="component" value="Unassembled WGS sequence"/>
</dbReference>